<proteinExistence type="predicted"/>
<name>A0A1H1QJ54_9ACTN</name>
<gene>
    <name evidence="2" type="ORF">SAMN04489812_1288</name>
</gene>
<protein>
    <submittedName>
        <fullName evidence="2">Uncharacterized protein</fullName>
    </submittedName>
</protein>
<dbReference type="Proteomes" id="UP000199103">
    <property type="component" value="Chromosome I"/>
</dbReference>
<dbReference type="STRING" id="630515.SAMN04489812_1288"/>
<dbReference type="EMBL" id="LT629772">
    <property type="protein sequence ID" value="SDS23464.1"/>
    <property type="molecule type" value="Genomic_DNA"/>
</dbReference>
<keyword evidence="3" id="KW-1185">Reference proteome</keyword>
<evidence type="ECO:0000313" key="3">
    <source>
        <dbReference type="Proteomes" id="UP000199103"/>
    </source>
</evidence>
<reference evidence="2 3" key="1">
    <citation type="submission" date="2016-10" db="EMBL/GenBank/DDBJ databases">
        <authorList>
            <person name="de Groot N.N."/>
        </authorList>
    </citation>
    <scope>NUCLEOTIDE SEQUENCE [LARGE SCALE GENOMIC DNA]</scope>
    <source>
        <strain evidence="2 3">DSM 21800</strain>
    </source>
</reference>
<organism evidence="2 3">
    <name type="scientific">Microlunatus soli</name>
    <dbReference type="NCBI Taxonomy" id="630515"/>
    <lineage>
        <taxon>Bacteria</taxon>
        <taxon>Bacillati</taxon>
        <taxon>Actinomycetota</taxon>
        <taxon>Actinomycetes</taxon>
        <taxon>Propionibacteriales</taxon>
        <taxon>Propionibacteriaceae</taxon>
        <taxon>Microlunatus</taxon>
    </lineage>
</organism>
<evidence type="ECO:0000313" key="2">
    <source>
        <dbReference type="EMBL" id="SDS23464.1"/>
    </source>
</evidence>
<dbReference type="AlphaFoldDB" id="A0A1H1QJ54"/>
<feature type="compositionally biased region" description="Basic and acidic residues" evidence="1">
    <location>
        <begin position="22"/>
        <end position="35"/>
    </location>
</feature>
<feature type="region of interest" description="Disordered" evidence="1">
    <location>
        <begin position="9"/>
        <end position="35"/>
    </location>
</feature>
<accession>A0A1H1QJ54</accession>
<evidence type="ECO:0000256" key="1">
    <source>
        <dbReference type="SAM" id="MobiDB-lite"/>
    </source>
</evidence>
<sequence length="35" mass="3690">MVKIGCIGHGGMGRPIATSPDPLDRLSIRNEGGQR</sequence>